<dbReference type="InterPro" id="IPR040632">
    <property type="entry name" value="Sulfotransfer_4"/>
</dbReference>
<dbReference type="AlphaFoldDB" id="A0A0A1SV66"/>
<dbReference type="PANTHER" id="PTHR36978">
    <property type="entry name" value="P-LOOP CONTAINING NUCLEOTIDE TRIPHOSPHATE HYDROLASE"/>
    <property type="match status" value="1"/>
</dbReference>
<organism evidence="2 3">
    <name type="scientific">[Torrubiella] hemipterigena</name>
    <dbReference type="NCBI Taxonomy" id="1531966"/>
    <lineage>
        <taxon>Eukaryota</taxon>
        <taxon>Fungi</taxon>
        <taxon>Dikarya</taxon>
        <taxon>Ascomycota</taxon>
        <taxon>Pezizomycotina</taxon>
        <taxon>Sordariomycetes</taxon>
        <taxon>Hypocreomycetidae</taxon>
        <taxon>Hypocreales</taxon>
        <taxon>Clavicipitaceae</taxon>
        <taxon>Clavicipitaceae incertae sedis</taxon>
        <taxon>'Torrubiella' clade</taxon>
    </lineage>
</organism>
<gene>
    <name evidence="2" type="ORF">VHEMI04413</name>
</gene>
<dbReference type="HOGENOM" id="CLU_061199_0_1_1"/>
<dbReference type="STRING" id="1531966.A0A0A1SV66"/>
<feature type="transmembrane region" description="Helical" evidence="1">
    <location>
        <begin position="253"/>
        <end position="273"/>
    </location>
</feature>
<proteinExistence type="predicted"/>
<dbReference type="Gene3D" id="3.40.50.300">
    <property type="entry name" value="P-loop containing nucleotide triphosphate hydrolases"/>
    <property type="match status" value="1"/>
</dbReference>
<dbReference type="Pfam" id="PF17784">
    <property type="entry name" value="Sulfotransfer_4"/>
    <property type="match status" value="1"/>
</dbReference>
<protein>
    <recommendedName>
        <fullName evidence="4">NAD dependent epimerase/dehydratase</fullName>
    </recommendedName>
</protein>
<sequence length="280" mass="32079">MDGIYKFLYPLAPQERTRTKPMKVLALGLPRTATDSLRAALNILGFSYVYHGFDHIADAEDCVNWVQLWKMKQAGKHITRADFDRVIGHCEAVTDMPACIFAKELIEAYPEAQILLNYRDVDAWHKSVVTTWSTAEKQAGVMHPILCWFNAKMFWVNLNEMRLTYAGLWRGNYRTRAKDSFRDHYAMLDELTKDMPADKVMKWKAQDGWEPLCAFLGKDVPDEPFPNRNALEAVVRRVLDSLMQHANEAYRNMTLAMLVSTAVVGAGVGAVYWRKLQLTN</sequence>
<evidence type="ECO:0000313" key="3">
    <source>
        <dbReference type="Proteomes" id="UP000039046"/>
    </source>
</evidence>
<accession>A0A0A1SV66</accession>
<evidence type="ECO:0000313" key="2">
    <source>
        <dbReference type="EMBL" id="CEJ87429.1"/>
    </source>
</evidence>
<dbReference type="Proteomes" id="UP000039046">
    <property type="component" value="Unassembled WGS sequence"/>
</dbReference>
<name>A0A0A1SV66_9HYPO</name>
<dbReference type="PANTHER" id="PTHR36978:SF8">
    <property type="entry name" value="NAD DEPENDENT EPIMERASE_DEHYDRATASE"/>
    <property type="match status" value="1"/>
</dbReference>
<evidence type="ECO:0008006" key="4">
    <source>
        <dbReference type="Google" id="ProtNLM"/>
    </source>
</evidence>
<reference evidence="2 3" key="1">
    <citation type="journal article" date="2015" name="Genome Announc.">
        <title>Draft Genome Sequence and Gene Annotation of the Entomopathogenic Fungus Verticillium hemipterigenum.</title>
        <authorList>
            <person name="Horn F."/>
            <person name="Habel A."/>
            <person name="Scharf D.H."/>
            <person name="Dworschak J."/>
            <person name="Brakhage A.A."/>
            <person name="Guthke R."/>
            <person name="Hertweck C."/>
            <person name="Linde J."/>
        </authorList>
    </citation>
    <scope>NUCLEOTIDE SEQUENCE [LARGE SCALE GENOMIC DNA]</scope>
</reference>
<dbReference type="InterPro" id="IPR027417">
    <property type="entry name" value="P-loop_NTPase"/>
</dbReference>
<keyword evidence="1" id="KW-0472">Membrane</keyword>
<keyword evidence="3" id="KW-1185">Reference proteome</keyword>
<evidence type="ECO:0000256" key="1">
    <source>
        <dbReference type="SAM" id="Phobius"/>
    </source>
</evidence>
<dbReference type="EMBL" id="CDHN01000002">
    <property type="protein sequence ID" value="CEJ87429.1"/>
    <property type="molecule type" value="Genomic_DNA"/>
</dbReference>
<keyword evidence="1" id="KW-1133">Transmembrane helix</keyword>
<dbReference type="SUPFAM" id="SSF52540">
    <property type="entry name" value="P-loop containing nucleoside triphosphate hydrolases"/>
    <property type="match status" value="1"/>
</dbReference>
<dbReference type="OrthoDB" id="408152at2759"/>
<keyword evidence="1" id="KW-0812">Transmembrane</keyword>